<comment type="caution">
    <text evidence="2">The sequence shown here is derived from an EMBL/GenBank/DDBJ whole genome shotgun (WGS) entry which is preliminary data.</text>
</comment>
<feature type="transmembrane region" description="Helical" evidence="1">
    <location>
        <begin position="27"/>
        <end position="48"/>
    </location>
</feature>
<organism evidence="2 3">
    <name type="scientific">Pantoea brenneri</name>
    <dbReference type="NCBI Taxonomy" id="472694"/>
    <lineage>
        <taxon>Bacteria</taxon>
        <taxon>Pseudomonadati</taxon>
        <taxon>Pseudomonadota</taxon>
        <taxon>Gammaproteobacteria</taxon>
        <taxon>Enterobacterales</taxon>
        <taxon>Erwiniaceae</taxon>
        <taxon>Pantoea</taxon>
    </lineage>
</organism>
<dbReference type="GeneID" id="57347426"/>
<accession>A0A7Y6NHN9</accession>
<reference evidence="2 3" key="1">
    <citation type="submission" date="2020-05" db="EMBL/GenBank/DDBJ databases">
        <title>Whole Genome Sequences of Enterobacteriales Associated with the International Space Station.</title>
        <authorList>
            <person name="Bharadwaj A."/>
            <person name="Daudu R."/>
            <person name="Singh N."/>
            <person name="Wood J."/>
            <person name="Debieu M."/>
            <person name="Mason C."/>
            <person name="Wang C."/>
            <person name="Venkateswaran K."/>
        </authorList>
    </citation>
    <scope>NUCLEOTIDE SEQUENCE [LARGE SCALE GENOMIC DNA]</scope>
    <source>
        <strain evidence="2 3">IF5SW-B1</strain>
    </source>
</reference>
<evidence type="ECO:0000313" key="2">
    <source>
        <dbReference type="EMBL" id="NUY98666.1"/>
    </source>
</evidence>
<dbReference type="EMBL" id="JABWPM010000030">
    <property type="protein sequence ID" value="NUY98666.1"/>
    <property type="molecule type" value="Genomic_DNA"/>
</dbReference>
<dbReference type="AlphaFoldDB" id="A0A7Y6NHN9"/>
<proteinExistence type="predicted"/>
<sequence>MRVNEPLPKTAFFLSVGAKVSWHHSDYISLISAIGGMVAAGSAAFAAFQSNRSARESSKHQQELARFERNRYLRELLRLDALKASESLKSPNSDEWVFSQIANVANALESARLRILEATTENNDETSHFKKYFKSQLSHEITKALSHDHPPECIHHSDGVTMTGLKVNTLWLRNKAFFNFSPLRLEDLAP</sequence>
<keyword evidence="1" id="KW-0472">Membrane</keyword>
<protein>
    <submittedName>
        <fullName evidence="2">Uncharacterized protein</fullName>
    </submittedName>
</protein>
<dbReference type="Proteomes" id="UP000566985">
    <property type="component" value="Unassembled WGS sequence"/>
</dbReference>
<gene>
    <name evidence="2" type="ORF">HU668_19635</name>
</gene>
<dbReference type="RefSeq" id="WP_164092225.1">
    <property type="nucleotide sequence ID" value="NZ_JABWPE010000030.1"/>
</dbReference>
<name>A0A7Y6NHN9_9GAMM</name>
<evidence type="ECO:0000313" key="3">
    <source>
        <dbReference type="Proteomes" id="UP000566985"/>
    </source>
</evidence>
<keyword evidence="1" id="KW-1133">Transmembrane helix</keyword>
<evidence type="ECO:0000256" key="1">
    <source>
        <dbReference type="SAM" id="Phobius"/>
    </source>
</evidence>
<keyword evidence="1" id="KW-0812">Transmembrane</keyword>